<dbReference type="HAMAP" id="MF_00258">
    <property type="entry name" value="Glu_racemase"/>
    <property type="match status" value="1"/>
</dbReference>
<dbReference type="AlphaFoldDB" id="A0A5J4L2H9"/>
<dbReference type="Pfam" id="PF01177">
    <property type="entry name" value="Asp_Glu_race"/>
    <property type="match status" value="1"/>
</dbReference>
<evidence type="ECO:0000256" key="3">
    <source>
        <dbReference type="ARBA" id="ARBA00022960"/>
    </source>
</evidence>
<dbReference type="GO" id="GO:0008881">
    <property type="term" value="F:glutamate racemase activity"/>
    <property type="evidence" value="ECO:0007669"/>
    <property type="project" value="UniProtKB-EC"/>
</dbReference>
<dbReference type="EC" id="5.1.1.3" evidence="2"/>
<keyword evidence="6" id="KW-0961">Cell wall biogenesis/degradation</keyword>
<dbReference type="InterPro" id="IPR015942">
    <property type="entry name" value="Asp/Glu/hydantoin_racemase"/>
</dbReference>
<evidence type="ECO:0000256" key="4">
    <source>
        <dbReference type="ARBA" id="ARBA00022984"/>
    </source>
</evidence>
<protein>
    <recommendedName>
        <fullName evidence="2">glutamate racemase</fullName>
        <ecNumber evidence="2">5.1.1.3</ecNumber>
    </recommendedName>
</protein>
<comment type="catalytic activity">
    <reaction evidence="1">
        <text>L-glutamate = D-glutamate</text>
        <dbReference type="Rhea" id="RHEA:12813"/>
        <dbReference type="ChEBI" id="CHEBI:29985"/>
        <dbReference type="ChEBI" id="CHEBI:29986"/>
        <dbReference type="EC" id="5.1.1.3"/>
    </reaction>
</comment>
<dbReference type="GO" id="GO:0009252">
    <property type="term" value="P:peptidoglycan biosynthetic process"/>
    <property type="evidence" value="ECO:0007669"/>
    <property type="project" value="UniProtKB-KW"/>
</dbReference>
<evidence type="ECO:0000256" key="6">
    <source>
        <dbReference type="ARBA" id="ARBA00023316"/>
    </source>
</evidence>
<accession>A0A5J4L2H9</accession>
<evidence type="ECO:0000256" key="5">
    <source>
        <dbReference type="ARBA" id="ARBA00023235"/>
    </source>
</evidence>
<organism evidence="7">
    <name type="scientific">hot springs metagenome</name>
    <dbReference type="NCBI Taxonomy" id="433727"/>
    <lineage>
        <taxon>unclassified sequences</taxon>
        <taxon>metagenomes</taxon>
        <taxon>ecological metagenomes</taxon>
    </lineage>
</organism>
<dbReference type="InterPro" id="IPR004391">
    <property type="entry name" value="Glu_race"/>
</dbReference>
<proteinExistence type="inferred from homology"/>
<dbReference type="NCBIfam" id="TIGR00067">
    <property type="entry name" value="glut_race"/>
    <property type="match status" value="1"/>
</dbReference>
<gene>
    <name evidence="7" type="ORF">A45J_0215</name>
</gene>
<dbReference type="PANTHER" id="PTHR21198:SF2">
    <property type="entry name" value="GLUTAMATE RACEMASE"/>
    <property type="match status" value="1"/>
</dbReference>
<reference evidence="7" key="1">
    <citation type="submission" date="2019-10" db="EMBL/GenBank/DDBJ databases">
        <title>Metagenomic sequencing of thiosulfate-disproportionating enrichment culture.</title>
        <authorList>
            <person name="Umezawa K."/>
            <person name="Kojima H."/>
            <person name="Fukui M."/>
        </authorList>
    </citation>
    <scope>NUCLEOTIDE SEQUENCE</scope>
    <source>
        <strain evidence="7">45J</strain>
    </source>
</reference>
<comment type="caution">
    <text evidence="7">The sequence shown here is derived from an EMBL/GenBank/DDBJ whole genome shotgun (WGS) entry which is preliminary data.</text>
</comment>
<dbReference type="InterPro" id="IPR033134">
    <property type="entry name" value="Asp/Glu_racemase_AS_2"/>
</dbReference>
<dbReference type="EMBL" id="BLAB01000001">
    <property type="protein sequence ID" value="GER92499.1"/>
    <property type="molecule type" value="Genomic_DNA"/>
</dbReference>
<keyword evidence="4" id="KW-0573">Peptidoglycan synthesis</keyword>
<dbReference type="InterPro" id="IPR001920">
    <property type="entry name" value="Asp/Glu_race"/>
</dbReference>
<keyword evidence="3" id="KW-0133">Cell shape</keyword>
<evidence type="ECO:0000256" key="2">
    <source>
        <dbReference type="ARBA" id="ARBA00013090"/>
    </source>
</evidence>
<evidence type="ECO:0000256" key="1">
    <source>
        <dbReference type="ARBA" id="ARBA00001602"/>
    </source>
</evidence>
<dbReference type="GO" id="GO:0071555">
    <property type="term" value="P:cell wall organization"/>
    <property type="evidence" value="ECO:0007669"/>
    <property type="project" value="UniProtKB-KW"/>
</dbReference>
<evidence type="ECO:0000313" key="7">
    <source>
        <dbReference type="EMBL" id="GER92499.1"/>
    </source>
</evidence>
<dbReference type="SUPFAM" id="SSF53681">
    <property type="entry name" value="Aspartate/glutamate racemase"/>
    <property type="match status" value="2"/>
</dbReference>
<dbReference type="FunFam" id="3.40.50.1860:FF:000002">
    <property type="entry name" value="Glutamate racemase"/>
    <property type="match status" value="1"/>
</dbReference>
<dbReference type="Gene3D" id="3.40.50.1860">
    <property type="match status" value="2"/>
</dbReference>
<name>A0A5J4L2H9_9ZZZZ</name>
<sequence length="269" mass="29628">MNNEPIGIFDSGVGGLTVLKELRRILPYEDIIYLGDTARVPYGIRSPETVTRYSFECTEFLLSKKIKLLVVACNTVSAISLKEIQKKVSIPVVGVIEPGARAAVDSTKNGKIGIIGTEATIKSSAYFKAIKAISEDLEVFGLACPLFVPLVEEGWTNGIIVRLIVEEYLKSMLEIAVDTLVLGCTHYPLLKGVIQDVMKDVSLVDSAIETAKVVRKVLEEQGVNSNEQGVREQGRLKFYVTDSTDKFVSIGERFLQSKIEDIEKINLGR</sequence>
<keyword evidence="5" id="KW-0413">Isomerase</keyword>
<dbReference type="PROSITE" id="PS00924">
    <property type="entry name" value="ASP_GLU_RACEMASE_2"/>
    <property type="match status" value="1"/>
</dbReference>
<dbReference type="PANTHER" id="PTHR21198">
    <property type="entry name" value="GLUTAMATE RACEMASE"/>
    <property type="match status" value="1"/>
</dbReference>
<dbReference type="GO" id="GO:0008360">
    <property type="term" value="P:regulation of cell shape"/>
    <property type="evidence" value="ECO:0007669"/>
    <property type="project" value="UniProtKB-KW"/>
</dbReference>